<dbReference type="Proteomes" id="UP000020406">
    <property type="component" value="Unassembled WGS sequence"/>
</dbReference>
<evidence type="ECO:0000313" key="1">
    <source>
        <dbReference type="EMBL" id="EWS76941.1"/>
    </source>
</evidence>
<evidence type="ECO:0000313" key="2">
    <source>
        <dbReference type="Proteomes" id="UP000020406"/>
    </source>
</evidence>
<dbReference type="InterPro" id="IPR007670">
    <property type="entry name" value="DUF596"/>
</dbReference>
<dbReference type="Gene3D" id="1.10.3510.10">
    <property type="entry name" value="NMB0513-like"/>
    <property type="match status" value="1"/>
</dbReference>
<evidence type="ECO:0008006" key="3">
    <source>
        <dbReference type="Google" id="ProtNLM"/>
    </source>
</evidence>
<dbReference type="eggNOG" id="COG3792">
    <property type="taxonomic scope" value="Bacteria"/>
</dbReference>
<protein>
    <recommendedName>
        <fullName evidence="3">DUF596 domain-containing protein</fullName>
    </recommendedName>
</protein>
<dbReference type="Pfam" id="PF04591">
    <property type="entry name" value="DUF596"/>
    <property type="match status" value="1"/>
</dbReference>
<dbReference type="EMBL" id="JDSQ01000054">
    <property type="protein sequence ID" value="EWS76941.1"/>
    <property type="molecule type" value="Genomic_DNA"/>
</dbReference>
<dbReference type="AlphaFoldDB" id="Z9JGK5"/>
<reference evidence="1 2" key="1">
    <citation type="journal article" date="2014" name="Genome Announc.">
        <title>Draft Genome Sequence of Xylella fastidiosa Pear Leaf Scorch Strain in Taiwan.</title>
        <authorList>
            <person name="Su C.C."/>
            <person name="Deng W.L."/>
            <person name="Jan F.J."/>
            <person name="Chang C.J."/>
            <person name="Huang H."/>
            <person name="Chen J."/>
        </authorList>
    </citation>
    <scope>NUCLEOTIDE SEQUENCE [LARGE SCALE GENOMIC DNA]</scope>
    <source>
        <strain evidence="1 2">PLS229</strain>
    </source>
</reference>
<comment type="caution">
    <text evidence="1">The sequence shown here is derived from an EMBL/GenBank/DDBJ whole genome shotgun (WGS) entry which is preliminary data.</text>
</comment>
<gene>
    <name evidence="1" type="ORF">AF72_13490</name>
</gene>
<accession>Z9JGK5</accession>
<dbReference type="PATRIC" id="fig|1444770.3.peg.3172"/>
<organism evidence="1 2">
    <name type="scientific">Xylella taiwanensis</name>
    <dbReference type="NCBI Taxonomy" id="1444770"/>
    <lineage>
        <taxon>Bacteria</taxon>
        <taxon>Pseudomonadati</taxon>
        <taxon>Pseudomonadota</taxon>
        <taxon>Gammaproteobacteria</taxon>
        <taxon>Lysobacterales</taxon>
        <taxon>Lysobacteraceae</taxon>
        <taxon>Xylella</taxon>
    </lineage>
</organism>
<name>Z9JGK5_9GAMM</name>
<dbReference type="InterPro" id="IPR023138">
    <property type="entry name" value="NMB0513-like_sf"/>
</dbReference>
<proteinExistence type="predicted"/>
<dbReference type="SUPFAM" id="SSF160472">
    <property type="entry name" value="NMB0513-like"/>
    <property type="match status" value="1"/>
</dbReference>
<sequence length="137" mass="15866">MIGDFVLTQEQIDFIADSDRAGEPLHFLWFHIGDAYGLSTDQAEPDSFEERKNDFLFIIGKLMDEGHLKLGHRKDERILEGSIEELVERFRQCFPASDEEIDQEVGGLWFFTDCPFVAVWVLKGVGEHGEDDYDWCF</sequence>